<sequence length="992" mass="116130">MEDFNDFNWIDITDLVKESAAALLPGQMIRNKNFTLFDSMAALEIMNSKMDTGYVDLDFKDEIYSIDTEINLEQNIHSFILLANSILIPNSYFIIELNFLQNMFYDGIGLPQTLYSCLYYSYEHLDSSILLETINSRFYSSKKSPLLFRDLVIYPIVIATAKCSQILLNELKNHNIFSEEDFSLNTYSKDFYKNIQINDAIRLLENSINYFRNNRGFIHEYILESYLEHYADLEINNLTINPEIEAHKIQSKINSNLLIDELLTRLELKLNWLLSLNFYSYDNISKTPENYFSSFSPLLKISELSQKLKTSKLLSLKPENFSLRFVFDPNFIRKLSVDAPCKSVETISFEESLEILKNFSNELELIPIVLNIKSVSQLVHFSQSFSLRSPSATAYSRSLFQSILFNNDRFLIVHPMSRLIKSQISNSIGPLPFSFLNIHSNYSDSLKSSNHKNNTQLNRINSSIDNFISMSSETLINIIKSYYQNYPRQRRVHAQLLYDLDYLQHNSESLDTHIHEYLGNDGFIDNSLIDPSSNTPNMFLFSNFVFFTKCSLMQHFLDLGFPLNIYQPYEYSQVYWYLHNNFRITSSIIDRISSINEIFESRIAISESNSNQNPFLPTYYYDASVNPTFEDFPLVFNPSMQINFKSMFLEAQRVFSFGQYLLHRSLELLGLIPKPWDIYIYKNSTKIISLFERYKKELSYEFDDDNGKHEISIDSYLVNAAENCLNSLNQNSKENQNSRFNLRFRTVSRLKTPEFHTFNDFFEFDNSILDNKSLKDILELCEKSLGTVNRLLPSLKVGLNELSTDEEFSQNNMKFDPSTNYNNILLNNKHLDDSNKLQFELPFKPTEKYLLEQLLYVSRLSISNYMMCNSLLNIQKDISSINNPLKIKCVTFSANLKNLSCLVLDVYRHKLLKSSKNKDLGLDIQTSDFTRSEELEIHDFSDFDLNQIFEHHKLEEMSIFWNNLNKCFLDRFTLDFSFKYHPFYPLPILSKK</sequence>
<keyword evidence="6" id="KW-0808">Transferase</keyword>
<dbReference type="GO" id="GO:0016740">
    <property type="term" value="F:transferase activity"/>
    <property type="evidence" value="ECO:0007669"/>
    <property type="project" value="UniProtKB-KW"/>
</dbReference>
<evidence type="ECO:0000256" key="1">
    <source>
        <dbReference type="ARBA" id="ARBA00004496"/>
    </source>
</evidence>
<gene>
    <name evidence="6" type="ORF">AYI70_g6916</name>
</gene>
<feature type="domain" description="NAA35-like N-terminal" evidence="4">
    <location>
        <begin position="25"/>
        <end position="200"/>
    </location>
</feature>
<feature type="domain" description="NAA35-like TPR repeats" evidence="5">
    <location>
        <begin position="369"/>
        <end position="582"/>
    </location>
</feature>
<name>A0A1R1XMU0_9FUNG</name>
<dbReference type="PANTHER" id="PTHR21373:SF0">
    <property type="entry name" value="N-ALPHA-ACETYLTRANSFERASE 35, NATC AUXILIARY SUBUNIT"/>
    <property type="match status" value="1"/>
</dbReference>
<keyword evidence="3" id="KW-0963">Cytoplasm</keyword>
<dbReference type="STRING" id="133412.A0A1R1XMU0"/>
<dbReference type="OrthoDB" id="5599719at2759"/>
<dbReference type="InterPro" id="IPR057983">
    <property type="entry name" value="NAA35-like_N"/>
</dbReference>
<comment type="similarity">
    <text evidence="2">Belongs to the MAK10 family.</text>
</comment>
<evidence type="ECO:0000313" key="7">
    <source>
        <dbReference type="Proteomes" id="UP000187283"/>
    </source>
</evidence>
<organism evidence="6 7">
    <name type="scientific">Smittium culicis</name>
    <dbReference type="NCBI Taxonomy" id="133412"/>
    <lineage>
        <taxon>Eukaryota</taxon>
        <taxon>Fungi</taxon>
        <taxon>Fungi incertae sedis</taxon>
        <taxon>Zoopagomycota</taxon>
        <taxon>Kickxellomycotina</taxon>
        <taxon>Harpellomycetes</taxon>
        <taxon>Harpellales</taxon>
        <taxon>Legeriomycetaceae</taxon>
        <taxon>Smittium</taxon>
    </lineage>
</organism>
<comment type="caution">
    <text evidence="6">The sequence shown here is derived from an EMBL/GenBank/DDBJ whole genome shotgun (WGS) entry which is preliminary data.</text>
</comment>
<dbReference type="Pfam" id="PF04112">
    <property type="entry name" value="Mak10"/>
    <property type="match status" value="1"/>
</dbReference>
<keyword evidence="7" id="KW-1185">Reference proteome</keyword>
<dbReference type="InterPro" id="IPR007244">
    <property type="entry name" value="Naa35_N"/>
</dbReference>
<dbReference type="EMBL" id="LSSN01002503">
    <property type="protein sequence ID" value="OMJ15946.1"/>
    <property type="molecule type" value="Genomic_DNA"/>
</dbReference>
<evidence type="ECO:0000256" key="3">
    <source>
        <dbReference type="ARBA" id="ARBA00022490"/>
    </source>
</evidence>
<dbReference type="AlphaFoldDB" id="A0A1R1XMU0"/>
<evidence type="ECO:0000313" key="6">
    <source>
        <dbReference type="EMBL" id="OMJ15946.1"/>
    </source>
</evidence>
<dbReference type="Pfam" id="PF25789">
    <property type="entry name" value="TPR_NAA35"/>
    <property type="match status" value="1"/>
</dbReference>
<dbReference type="Proteomes" id="UP000187283">
    <property type="component" value="Unassembled WGS sequence"/>
</dbReference>
<reference evidence="6 7" key="1">
    <citation type="submission" date="2017-01" db="EMBL/GenBank/DDBJ databases">
        <authorList>
            <person name="Mah S.A."/>
            <person name="Swanson W.J."/>
            <person name="Moy G.W."/>
            <person name="Vacquier V.D."/>
        </authorList>
    </citation>
    <scope>NUCLEOTIDE SEQUENCE [LARGE SCALE GENOMIC DNA]</scope>
    <source>
        <strain evidence="6 7">GSMNP</strain>
    </source>
</reference>
<dbReference type="PANTHER" id="PTHR21373">
    <property type="entry name" value="GLUCOSE REPRESSIBLE PROTEIN MAK10"/>
    <property type="match status" value="1"/>
</dbReference>
<evidence type="ECO:0000259" key="4">
    <source>
        <dbReference type="Pfam" id="PF04112"/>
    </source>
</evidence>
<dbReference type="InterPro" id="IPR057982">
    <property type="entry name" value="TPR_NAA35"/>
</dbReference>
<evidence type="ECO:0000256" key="2">
    <source>
        <dbReference type="ARBA" id="ARBA00006289"/>
    </source>
</evidence>
<proteinExistence type="inferred from homology"/>
<comment type="subcellular location">
    <subcellularLocation>
        <location evidence="1">Cytoplasm</location>
    </subcellularLocation>
</comment>
<evidence type="ECO:0000259" key="5">
    <source>
        <dbReference type="Pfam" id="PF25789"/>
    </source>
</evidence>
<protein>
    <submittedName>
        <fullName evidence="6">N-alpha-acetyltransferase 35, NatC auxiliary subunit</fullName>
    </submittedName>
</protein>
<accession>A0A1R1XMU0</accession>
<dbReference type="GO" id="GO:0031417">
    <property type="term" value="C:NatC complex"/>
    <property type="evidence" value="ECO:0007669"/>
    <property type="project" value="InterPro"/>
</dbReference>